<protein>
    <submittedName>
        <fullName evidence="1">Uncharacterized protein</fullName>
    </submittedName>
</protein>
<name>A0A9Y2N020_9PSEU</name>
<dbReference type="AlphaFoldDB" id="A0A9Y2N020"/>
<gene>
    <name evidence="1" type="ORF">QRX50_21845</name>
</gene>
<sequence length="147" mass="16211">MDDDRKLELLGRALEVAQRTVDEERVRFYGRIAAEGVLATDTAVVDEKDRIFSSVAVLDPSDLKVLLHMVAGQAWQKREAAGQNRAIADELPEVGHVLDAIFARLETLGMITGQGEGGLMFGNEWTVSEFGRLCMDELRRLGSHAEA</sequence>
<dbReference type="KEGG" id="acab:QRX50_21845"/>
<keyword evidence="2" id="KW-1185">Reference proteome</keyword>
<reference evidence="1 2" key="1">
    <citation type="submission" date="2023-06" db="EMBL/GenBank/DDBJ databases">
        <authorList>
            <person name="Oyuntsetseg B."/>
            <person name="Kim S.B."/>
        </authorList>
    </citation>
    <scope>NUCLEOTIDE SEQUENCE [LARGE SCALE GENOMIC DNA]</scope>
    <source>
        <strain evidence="1 2">2-15</strain>
    </source>
</reference>
<evidence type="ECO:0000313" key="2">
    <source>
        <dbReference type="Proteomes" id="UP001236014"/>
    </source>
</evidence>
<organism evidence="1 2">
    <name type="scientific">Amycolatopsis carbonis</name>
    <dbReference type="NCBI Taxonomy" id="715471"/>
    <lineage>
        <taxon>Bacteria</taxon>
        <taxon>Bacillati</taxon>
        <taxon>Actinomycetota</taxon>
        <taxon>Actinomycetes</taxon>
        <taxon>Pseudonocardiales</taxon>
        <taxon>Pseudonocardiaceae</taxon>
        <taxon>Amycolatopsis</taxon>
    </lineage>
</organism>
<dbReference type="Proteomes" id="UP001236014">
    <property type="component" value="Chromosome"/>
</dbReference>
<accession>A0A9Y2N020</accession>
<dbReference type="RefSeq" id="WP_285973767.1">
    <property type="nucleotide sequence ID" value="NZ_CP127294.1"/>
</dbReference>
<evidence type="ECO:0000313" key="1">
    <source>
        <dbReference type="EMBL" id="WIX83213.1"/>
    </source>
</evidence>
<dbReference type="EMBL" id="CP127294">
    <property type="protein sequence ID" value="WIX83213.1"/>
    <property type="molecule type" value="Genomic_DNA"/>
</dbReference>
<proteinExistence type="predicted"/>